<dbReference type="EMBL" id="CAJOBB010004179">
    <property type="protein sequence ID" value="CAF4077974.1"/>
    <property type="molecule type" value="Genomic_DNA"/>
</dbReference>
<dbReference type="EMBL" id="CAJNOE010001879">
    <property type="protein sequence ID" value="CAF1455994.1"/>
    <property type="molecule type" value="Genomic_DNA"/>
</dbReference>
<name>A0A819TIV7_9BILA</name>
<comment type="caution">
    <text evidence="2">The sequence shown here is derived from an EMBL/GenBank/DDBJ whole genome shotgun (WGS) entry which is preliminary data.</text>
</comment>
<dbReference type="AlphaFoldDB" id="A0A819TIV7"/>
<accession>A0A819TIV7</accession>
<dbReference type="Proteomes" id="UP000663868">
    <property type="component" value="Unassembled WGS sequence"/>
</dbReference>
<evidence type="ECO:0000313" key="3">
    <source>
        <dbReference type="Proteomes" id="UP000663868"/>
    </source>
</evidence>
<sequence length="70" mass="7945">MAEAQSSVNTKLELSVDLNCQKQVDQLQKALDNHKEIDNINVDSNFKTISFEFMITTIKHSKTNQTNNSC</sequence>
<protein>
    <submittedName>
        <fullName evidence="2">Uncharacterized protein</fullName>
    </submittedName>
</protein>
<dbReference type="Proteomes" id="UP000663860">
    <property type="component" value="Unassembled WGS sequence"/>
</dbReference>
<organism evidence="2 3">
    <name type="scientific">Adineta steineri</name>
    <dbReference type="NCBI Taxonomy" id="433720"/>
    <lineage>
        <taxon>Eukaryota</taxon>
        <taxon>Metazoa</taxon>
        <taxon>Spiralia</taxon>
        <taxon>Gnathifera</taxon>
        <taxon>Rotifera</taxon>
        <taxon>Eurotatoria</taxon>
        <taxon>Bdelloidea</taxon>
        <taxon>Adinetida</taxon>
        <taxon>Adinetidae</taxon>
        <taxon>Adineta</taxon>
    </lineage>
</organism>
<evidence type="ECO:0000313" key="1">
    <source>
        <dbReference type="EMBL" id="CAF1455994.1"/>
    </source>
</evidence>
<evidence type="ECO:0000313" key="2">
    <source>
        <dbReference type="EMBL" id="CAF4077974.1"/>
    </source>
</evidence>
<proteinExistence type="predicted"/>
<reference evidence="2" key="1">
    <citation type="submission" date="2021-02" db="EMBL/GenBank/DDBJ databases">
        <authorList>
            <person name="Nowell W R."/>
        </authorList>
    </citation>
    <scope>NUCLEOTIDE SEQUENCE</scope>
</reference>
<gene>
    <name evidence="1" type="ORF">IZO911_LOCUS42643</name>
    <name evidence="2" type="ORF">KXQ929_LOCUS33166</name>
</gene>